<evidence type="ECO:0000256" key="1">
    <source>
        <dbReference type="SAM" id="MobiDB-lite"/>
    </source>
</evidence>
<name>A0A1G8RFV5_9CLOT</name>
<evidence type="ECO:0000313" key="4">
    <source>
        <dbReference type="Proteomes" id="UP000183255"/>
    </source>
</evidence>
<feature type="compositionally biased region" description="Polar residues" evidence="1">
    <location>
        <begin position="24"/>
        <end position="38"/>
    </location>
</feature>
<reference evidence="3 4" key="1">
    <citation type="submission" date="2016-10" db="EMBL/GenBank/DDBJ databases">
        <authorList>
            <person name="de Groot N.N."/>
        </authorList>
    </citation>
    <scope>NUCLEOTIDE SEQUENCE [LARGE SCALE GENOMIC DNA]</scope>
    <source>
        <strain evidence="3 4">CGMCC 1.5058</strain>
    </source>
</reference>
<sequence length="405" mass="44235">MKRVTALLLAVLMLLTGCSLQPVQNQDTNPIESSNIEDSSAPDIEEIDNTQDSTSDDIIFEEDAPVEFASLSDPNLLQYVEDNFYTDLVARFDSDDYIIESVNAVYVSDEYLEEVAFNSQSNMYFGYTLEELDAQFQGTRYIFSLDDNGETIVEEFAAYDDTYDRIIRDVTIGTGVILVCVTVSVVSSGVGAPAAVSMIFSSAAETGTIYALASGTISAMAAGTIMGFQTGDFDEAIKAAALEGSKSFKWGAITGVITGGASKGLEILRSSRTIPTPRDSEVTVLNRTKNSKEQVSYLNGKEVPKNTSGATRPDVVVKNPNGTVKAIEVKNYNLSQSSNRQSLFTEIERQVKERLANLPLGSTQEIILDVRGRSYTDELIENTIAGIRRRLINGYPDIPVVVLRY</sequence>
<dbReference type="RefSeq" id="WP_051651684.1">
    <property type="nucleotide sequence ID" value="NZ_FNDZ01000008.1"/>
</dbReference>
<feature type="compositionally biased region" description="Acidic residues" evidence="1">
    <location>
        <begin position="43"/>
        <end position="52"/>
    </location>
</feature>
<evidence type="ECO:0000313" key="3">
    <source>
        <dbReference type="EMBL" id="SDJ15842.1"/>
    </source>
</evidence>
<evidence type="ECO:0000256" key="2">
    <source>
        <dbReference type="SAM" id="SignalP"/>
    </source>
</evidence>
<keyword evidence="2" id="KW-0732">Signal</keyword>
<feature type="chain" id="PRO_5039627310" description="tRNA nuclease CdiA C-terminal domain-containing protein" evidence="2">
    <location>
        <begin position="22"/>
        <end position="405"/>
    </location>
</feature>
<dbReference type="EMBL" id="FNDZ01000008">
    <property type="protein sequence ID" value="SDJ15842.1"/>
    <property type="molecule type" value="Genomic_DNA"/>
</dbReference>
<accession>A0A1G8RFV5</accession>
<feature type="signal peptide" evidence="2">
    <location>
        <begin position="1"/>
        <end position="21"/>
    </location>
</feature>
<proteinExistence type="predicted"/>
<organism evidence="3 4">
    <name type="scientific">Proteiniclasticum ruminis</name>
    <dbReference type="NCBI Taxonomy" id="398199"/>
    <lineage>
        <taxon>Bacteria</taxon>
        <taxon>Bacillati</taxon>
        <taxon>Bacillota</taxon>
        <taxon>Clostridia</taxon>
        <taxon>Eubacteriales</taxon>
        <taxon>Clostridiaceae</taxon>
        <taxon>Proteiniclasticum</taxon>
    </lineage>
</organism>
<dbReference type="Proteomes" id="UP000183255">
    <property type="component" value="Unassembled WGS sequence"/>
</dbReference>
<gene>
    <name evidence="3" type="ORF">SAMN05421804_10885</name>
</gene>
<evidence type="ECO:0008006" key="5">
    <source>
        <dbReference type="Google" id="ProtNLM"/>
    </source>
</evidence>
<dbReference type="PROSITE" id="PS51257">
    <property type="entry name" value="PROKAR_LIPOPROTEIN"/>
    <property type="match status" value="1"/>
</dbReference>
<protein>
    <recommendedName>
        <fullName evidence="5">tRNA nuclease CdiA C-terminal domain-containing protein</fullName>
    </recommendedName>
</protein>
<dbReference type="AlphaFoldDB" id="A0A1G8RFV5"/>
<feature type="region of interest" description="Disordered" evidence="1">
    <location>
        <begin position="24"/>
        <end position="52"/>
    </location>
</feature>